<evidence type="ECO:0000313" key="2">
    <source>
        <dbReference type="EMBL" id="MBB4935909.1"/>
    </source>
</evidence>
<keyword evidence="1" id="KW-0732">Signal</keyword>
<dbReference type="AlphaFoldDB" id="A0A7W7W7D0"/>
<evidence type="ECO:0000313" key="3">
    <source>
        <dbReference type="Proteomes" id="UP000534286"/>
    </source>
</evidence>
<feature type="chain" id="PRO_5038667536" evidence="1">
    <location>
        <begin position="22"/>
        <end position="186"/>
    </location>
</feature>
<protein>
    <submittedName>
        <fullName evidence="2">Uncharacterized protein</fullName>
    </submittedName>
</protein>
<dbReference type="Proteomes" id="UP000534286">
    <property type="component" value="Unassembled WGS sequence"/>
</dbReference>
<proteinExistence type="predicted"/>
<reference evidence="2 3" key="1">
    <citation type="submission" date="2020-08" db="EMBL/GenBank/DDBJ databases">
        <title>Sequencing the genomes of 1000 actinobacteria strains.</title>
        <authorList>
            <person name="Klenk H.-P."/>
        </authorList>
    </citation>
    <scope>NUCLEOTIDE SEQUENCE [LARGE SCALE GENOMIC DNA]</scope>
    <source>
        <strain evidence="2 3">DSM 43023</strain>
    </source>
</reference>
<feature type="signal peptide" evidence="1">
    <location>
        <begin position="1"/>
        <end position="21"/>
    </location>
</feature>
<keyword evidence="3" id="KW-1185">Reference proteome</keyword>
<dbReference type="EMBL" id="JACHJU010000001">
    <property type="protein sequence ID" value="MBB4935909.1"/>
    <property type="molecule type" value="Genomic_DNA"/>
</dbReference>
<dbReference type="RefSeq" id="WP_184752127.1">
    <property type="nucleotide sequence ID" value="NZ_BAABEK010000019.1"/>
</dbReference>
<evidence type="ECO:0000256" key="1">
    <source>
        <dbReference type="SAM" id="SignalP"/>
    </source>
</evidence>
<comment type="caution">
    <text evidence="2">The sequence shown here is derived from an EMBL/GenBank/DDBJ whole genome shotgun (WGS) entry which is preliminary data.</text>
</comment>
<sequence>MKISLKEPGVVCAVALSSALAAPPCTATAHASGPRPASRCETDTAQAVAAQLQRAPDGRLTSPDTLSYGGGAEVIAFRPPSCAAARRNTERDCDEDGVLDNAVCLYDRRAFEGSRQAIKATGTRRLNGSIAIMSIKNDRPFIFLVKKTPAERGTCFSPGEGYGNTGQVAGQRWVDAHPSLRECGAL</sequence>
<gene>
    <name evidence="2" type="ORF">FHR32_000214</name>
</gene>
<accession>A0A7W7W7D0</accession>
<organism evidence="2 3">
    <name type="scientific">Streptosporangium album</name>
    <dbReference type="NCBI Taxonomy" id="47479"/>
    <lineage>
        <taxon>Bacteria</taxon>
        <taxon>Bacillati</taxon>
        <taxon>Actinomycetota</taxon>
        <taxon>Actinomycetes</taxon>
        <taxon>Streptosporangiales</taxon>
        <taxon>Streptosporangiaceae</taxon>
        <taxon>Streptosporangium</taxon>
    </lineage>
</organism>
<name>A0A7W7W7D0_9ACTN</name>